<sequence length="1119" mass="123344">MALFADHFTGGRRSSKRRKAIDFTSLANSGQQSYEDWDANVTLEDARKNFKLANEFEAVLSSRKVSSRPPDVPLTKEQQAVVNAGLLLSEATDLERKVLPQFIQSDKPRSISEYFTIRDHILLKWDSNPTRFLTIDAALDGIDTDSLQSNCVDRIYDFLYQYGFINSGILAHGDSAHPTFGPGTRKRIIIIGAGASGLSAARQLQGFGHSVLVLEARRRIGGRVKTRTAMIGGAVDVGASIITGLTGNPISLLCRQLYSAQSLTGNSDSKIYVINPSCPIYDSNGSKIARAIDKKIERLWNLILDGVHRLRRRLFKETDSNSESKNPSPGFPEPLPLSTTSTSKPSQPLAQPSPSSADSKTTMDIDTDDDISTAFEPQNTNFDDNTPNQSCSTSAPSVSGAADPGGGQGGVHEKPSKQEAVPNLEDVSPHATSSQGEKRWSSAELDSMFGAILSEGELLKMSLLEGINFVKSHLKIELSQAEEELYNWHIANLEYGCAQSLSNVSLVHWDQDDPYEFTGHHCMLRDGYGPLIDALAADLDIETSSIVEKVEYSRDGHCEVFVKGANDFYLADAVICTIPLGVLKRDMIEFDPVLPKWKLDAIRRLGAGNLNKILMEFSSVFWDQTSDMFGKLSSKQSGRSFLFWNISKLLDRPILVALVSGDASYDVESIPKEKLIEEVMADLRRIFGADVPDPIASRCSRWDRDRFSRGSYSFIPVGSTGDDYDILARSVDDKIFFAGEATFRKHPATVAGAYLSGLQCAAEIEALGKTFPSKDSEMDDVPAAHEIMPAMHQTSGLSVKNLSSCGSLQDVTEDEMEDEDEETVNDSRRKRPSSIFSPKESPKRRRVEVNGEVAPIVPTSIVLDDLDFKKSSDSNKDSTPIMNGAALSASMPFTASMDRSNDLSASTENRLLNGSIVNNAEEKESDQEPFQLAKPIPVRRILSVDELETPRQFYERPKKLPEDRRFIVNFNRRQRFKHRGTSHVSIALGVKMHRDWLEKKRHQVASQRNRVVELPTKPQSADSFSVIKTDASSSSSSSSSSSTLSSVSSSSEFSSTITPRDTAPLSNPSSSTPVGKYRWKALYNNFTPHLRTVSKVTPTQDALVGPSARISRMQVHFTD</sequence>
<dbReference type="EMBL" id="IACT01003116">
    <property type="protein sequence ID" value="LAC22367.1"/>
    <property type="molecule type" value="mRNA"/>
</dbReference>
<keyword evidence="4" id="KW-0285">Flavoprotein</keyword>
<feature type="compositionally biased region" description="Polar residues" evidence="7">
    <location>
        <begin position="375"/>
        <end position="397"/>
    </location>
</feature>
<keyword evidence="5" id="KW-0274">FAD</keyword>
<dbReference type="PROSITE" id="PS50934">
    <property type="entry name" value="SWIRM"/>
    <property type="match status" value="1"/>
</dbReference>
<accession>A0A6A7FV35</accession>
<dbReference type="Pfam" id="PF04433">
    <property type="entry name" value="SWIRM"/>
    <property type="match status" value="1"/>
</dbReference>
<evidence type="ECO:0000259" key="8">
    <source>
        <dbReference type="PROSITE" id="PS50934"/>
    </source>
</evidence>
<dbReference type="SUPFAM" id="SSF54373">
    <property type="entry name" value="FAD-linked reductases, C-terminal domain"/>
    <property type="match status" value="1"/>
</dbReference>
<dbReference type="InterPro" id="IPR007526">
    <property type="entry name" value="SWIRM"/>
</dbReference>
<evidence type="ECO:0000256" key="7">
    <source>
        <dbReference type="SAM" id="MobiDB-lite"/>
    </source>
</evidence>
<evidence type="ECO:0000256" key="3">
    <source>
        <dbReference type="ARBA" id="ARBA00005995"/>
    </source>
</evidence>
<evidence type="ECO:0000256" key="5">
    <source>
        <dbReference type="ARBA" id="ARBA00022827"/>
    </source>
</evidence>
<dbReference type="PANTHER" id="PTHR10742:SF410">
    <property type="entry name" value="LYSINE-SPECIFIC HISTONE DEMETHYLASE 2"/>
    <property type="match status" value="1"/>
</dbReference>
<protein>
    <submittedName>
        <fullName evidence="9">SWIRM domain protein</fullName>
    </submittedName>
</protein>
<evidence type="ECO:0000256" key="1">
    <source>
        <dbReference type="ARBA" id="ARBA00001974"/>
    </source>
</evidence>
<dbReference type="InterPro" id="IPR009057">
    <property type="entry name" value="Homeodomain-like_sf"/>
</dbReference>
<name>A0A6A7FV35_9CRUS</name>
<dbReference type="InterPro" id="IPR036188">
    <property type="entry name" value="FAD/NAD-bd_sf"/>
</dbReference>
<feature type="compositionally biased region" description="Low complexity" evidence="7">
    <location>
        <begin position="336"/>
        <end position="364"/>
    </location>
</feature>
<dbReference type="Gene3D" id="3.50.50.60">
    <property type="entry name" value="FAD/NAD(P)-binding domain"/>
    <property type="match status" value="2"/>
</dbReference>
<dbReference type="GO" id="GO:0005634">
    <property type="term" value="C:nucleus"/>
    <property type="evidence" value="ECO:0007669"/>
    <property type="project" value="UniProtKB-SubCell"/>
</dbReference>
<evidence type="ECO:0000256" key="4">
    <source>
        <dbReference type="ARBA" id="ARBA00022630"/>
    </source>
</evidence>
<evidence type="ECO:0000313" key="9">
    <source>
        <dbReference type="EMBL" id="LAC22367.1"/>
    </source>
</evidence>
<dbReference type="InterPro" id="IPR036388">
    <property type="entry name" value="WH-like_DNA-bd_sf"/>
</dbReference>
<dbReference type="SUPFAM" id="SSF46689">
    <property type="entry name" value="Homeodomain-like"/>
    <property type="match status" value="1"/>
</dbReference>
<feature type="compositionally biased region" description="Acidic residues" evidence="7">
    <location>
        <begin position="811"/>
        <end position="824"/>
    </location>
</feature>
<dbReference type="PANTHER" id="PTHR10742">
    <property type="entry name" value="FLAVIN MONOAMINE OXIDASE"/>
    <property type="match status" value="1"/>
</dbReference>
<feature type="region of interest" description="Disordered" evidence="7">
    <location>
        <begin position="318"/>
        <end position="440"/>
    </location>
</feature>
<feature type="domain" description="SWIRM" evidence="8">
    <location>
        <begin position="77"/>
        <end position="176"/>
    </location>
</feature>
<feature type="region of interest" description="Disordered" evidence="7">
    <location>
        <begin position="1030"/>
        <end position="1072"/>
    </location>
</feature>
<dbReference type="InterPro" id="IPR002937">
    <property type="entry name" value="Amino_oxidase"/>
</dbReference>
<organism evidence="9">
    <name type="scientific">Hirondellea gigas</name>
    <dbReference type="NCBI Taxonomy" id="1518452"/>
    <lineage>
        <taxon>Eukaryota</taxon>
        <taxon>Metazoa</taxon>
        <taxon>Ecdysozoa</taxon>
        <taxon>Arthropoda</taxon>
        <taxon>Crustacea</taxon>
        <taxon>Multicrustacea</taxon>
        <taxon>Malacostraca</taxon>
        <taxon>Eumalacostraca</taxon>
        <taxon>Peracarida</taxon>
        <taxon>Amphipoda</taxon>
        <taxon>Amphilochidea</taxon>
        <taxon>Lysianassida</taxon>
        <taxon>Lysianassidira</taxon>
        <taxon>Lysianassoidea</taxon>
        <taxon>Lysianassidae</taxon>
        <taxon>Hirondellea</taxon>
    </lineage>
</organism>
<dbReference type="Gene3D" id="3.90.660.10">
    <property type="match status" value="1"/>
</dbReference>
<feature type="compositionally biased region" description="Polar residues" evidence="7">
    <location>
        <begin position="1056"/>
        <end position="1072"/>
    </location>
</feature>
<evidence type="ECO:0000256" key="6">
    <source>
        <dbReference type="ARBA" id="ARBA00023002"/>
    </source>
</evidence>
<feature type="region of interest" description="Disordered" evidence="7">
    <location>
        <begin position="807"/>
        <end position="848"/>
    </location>
</feature>
<dbReference type="GO" id="GO:0140682">
    <property type="term" value="F:FAD-dependent H3K4me/H3K4me3 demethylase activity"/>
    <property type="evidence" value="ECO:0007669"/>
    <property type="project" value="UniProtKB-ARBA"/>
</dbReference>
<feature type="compositionally biased region" description="Low complexity" evidence="7">
    <location>
        <begin position="1032"/>
        <end position="1055"/>
    </location>
</feature>
<dbReference type="InterPro" id="IPR050281">
    <property type="entry name" value="Flavin_monoamine_oxidase"/>
</dbReference>
<comment type="similarity">
    <text evidence="3">Belongs to the flavin monoamine oxidase family.</text>
</comment>
<proteinExistence type="evidence at transcript level"/>
<evidence type="ECO:0000256" key="2">
    <source>
        <dbReference type="ARBA" id="ARBA00004123"/>
    </source>
</evidence>
<keyword evidence="6" id="KW-0560">Oxidoreductase</keyword>
<reference evidence="9" key="1">
    <citation type="submission" date="2017-11" db="EMBL/GenBank/DDBJ databases">
        <title>The sensing device of the deep-sea amphipod.</title>
        <authorList>
            <person name="Kobayashi H."/>
            <person name="Nagahama T."/>
            <person name="Arai W."/>
            <person name="Sasagawa Y."/>
            <person name="Umeda M."/>
            <person name="Hayashi T."/>
            <person name="Nikaido I."/>
            <person name="Watanabe H."/>
            <person name="Oguri K."/>
            <person name="Kitazato H."/>
            <person name="Fujioka K."/>
            <person name="Kido Y."/>
            <person name="Takami H."/>
        </authorList>
    </citation>
    <scope>NUCLEOTIDE SEQUENCE</scope>
    <source>
        <tissue evidence="9">Whole body</tissue>
    </source>
</reference>
<dbReference type="SUPFAM" id="SSF51905">
    <property type="entry name" value="FAD/NAD(P)-binding domain"/>
    <property type="match status" value="2"/>
</dbReference>
<comment type="cofactor">
    <cofactor evidence="1">
        <name>FAD</name>
        <dbReference type="ChEBI" id="CHEBI:57692"/>
    </cofactor>
</comment>
<comment type="subcellular location">
    <subcellularLocation>
        <location evidence="2">Nucleus</location>
    </subcellularLocation>
</comment>
<dbReference type="Pfam" id="PF01593">
    <property type="entry name" value="Amino_oxidase"/>
    <property type="match status" value="2"/>
</dbReference>
<dbReference type="Gene3D" id="1.10.10.10">
    <property type="entry name" value="Winged helix-like DNA-binding domain superfamily/Winged helix DNA-binding domain"/>
    <property type="match status" value="1"/>
</dbReference>
<dbReference type="AlphaFoldDB" id="A0A6A7FV35"/>